<accession>A0A2A6LNQ7</accession>
<comment type="caution">
    <text evidence="5">The sequence shown here is derived from an EMBL/GenBank/DDBJ whole genome shotgun (WGS) entry which is preliminary data.</text>
</comment>
<evidence type="ECO:0000313" key="6">
    <source>
        <dbReference type="Proteomes" id="UP000220353"/>
    </source>
</evidence>
<keyword evidence="2" id="KW-0378">Hydrolase</keyword>
<evidence type="ECO:0000256" key="4">
    <source>
        <dbReference type="SAM" id="Phobius"/>
    </source>
</evidence>
<dbReference type="SUPFAM" id="SSF53474">
    <property type="entry name" value="alpha/beta-Hydrolases"/>
    <property type="match status" value="1"/>
</dbReference>
<dbReference type="NCBIfam" id="TIGR01840">
    <property type="entry name" value="esterase_phb"/>
    <property type="match status" value="1"/>
</dbReference>
<dbReference type="PANTHER" id="PTHR43037:SF1">
    <property type="entry name" value="BLL1128 PROTEIN"/>
    <property type="match status" value="1"/>
</dbReference>
<evidence type="ECO:0000256" key="2">
    <source>
        <dbReference type="ARBA" id="ARBA00022801"/>
    </source>
</evidence>
<dbReference type="Gene3D" id="3.40.50.1820">
    <property type="entry name" value="alpha/beta hydrolase"/>
    <property type="match status" value="1"/>
</dbReference>
<keyword evidence="4" id="KW-0812">Transmembrane</keyword>
<dbReference type="GO" id="GO:0016787">
    <property type="term" value="F:hydrolase activity"/>
    <property type="evidence" value="ECO:0007669"/>
    <property type="project" value="UniProtKB-KW"/>
</dbReference>
<dbReference type="RefSeq" id="WP_097587909.1">
    <property type="nucleotide sequence ID" value="NZ_NWTC01000039.1"/>
</dbReference>
<feature type="non-terminal residue" evidence="5">
    <location>
        <position position="249"/>
    </location>
</feature>
<protein>
    <submittedName>
        <fullName evidence="5">Polyhydroxybutyrate depolymerase</fullName>
    </submittedName>
</protein>
<feature type="transmembrane region" description="Helical" evidence="4">
    <location>
        <begin position="160"/>
        <end position="179"/>
    </location>
</feature>
<dbReference type="InterPro" id="IPR050955">
    <property type="entry name" value="Plant_Biomass_Hydrol_Est"/>
</dbReference>
<dbReference type="InterPro" id="IPR010126">
    <property type="entry name" value="Esterase_phb"/>
</dbReference>
<dbReference type="EMBL" id="NWTC01000039">
    <property type="protein sequence ID" value="PDT44181.1"/>
    <property type="molecule type" value="Genomic_DNA"/>
</dbReference>
<evidence type="ECO:0000313" key="5">
    <source>
        <dbReference type="EMBL" id="PDT44181.1"/>
    </source>
</evidence>
<name>A0A2A6LNQ7_RHIFR</name>
<dbReference type="PANTHER" id="PTHR43037">
    <property type="entry name" value="UNNAMED PRODUCT-RELATED"/>
    <property type="match status" value="1"/>
</dbReference>
<dbReference type="AlphaFoldDB" id="A0A2A6LNQ7"/>
<evidence type="ECO:0000256" key="1">
    <source>
        <dbReference type="ARBA" id="ARBA00022729"/>
    </source>
</evidence>
<reference evidence="5 6" key="1">
    <citation type="submission" date="2017-09" db="EMBL/GenBank/DDBJ databases">
        <title>Comparative genomics of rhizobia isolated from Phaseolus vulgaris in China.</title>
        <authorList>
            <person name="Tong W."/>
        </authorList>
    </citation>
    <scope>NUCLEOTIDE SEQUENCE [LARGE SCALE GENOMIC DNA]</scope>
    <source>
        <strain evidence="5 6">PCH1</strain>
    </source>
</reference>
<evidence type="ECO:0000256" key="3">
    <source>
        <dbReference type="SAM" id="MobiDB-lite"/>
    </source>
</evidence>
<proteinExistence type="predicted"/>
<feature type="region of interest" description="Disordered" evidence="3">
    <location>
        <begin position="33"/>
        <end position="52"/>
    </location>
</feature>
<keyword evidence="1" id="KW-0732">Signal</keyword>
<keyword evidence="4" id="KW-1133">Transmembrane helix</keyword>
<dbReference type="Pfam" id="PF10503">
    <property type="entry name" value="Esterase_PHB"/>
    <property type="match status" value="1"/>
</dbReference>
<gene>
    <name evidence="5" type="ORF">CO661_30625</name>
</gene>
<sequence length="249" mass="27485">MTFRLPKSFSRILKTQKKFRRLVESSLLRLPEKVGPQQKRRPSAPKPILTDVTGFGSNPGRLGMKLFVPRRLPAKPALVVILHGCGQTPESLDIASGFSKLAAQRGFLLLYPQQREANNAQRCFNWFRPSAVARDGGEVMSIRQMIDHACRRHRVDRSRVYVAGLSAGGALTAALLAIYPNLFSGVAIFAGMPYGAARDAISAMRAMKSGITRSPADWGNFVRAVSPVQKTWPHVSIWQGTRDRVVHPG</sequence>
<keyword evidence="4" id="KW-0472">Membrane</keyword>
<dbReference type="InterPro" id="IPR029058">
    <property type="entry name" value="AB_hydrolase_fold"/>
</dbReference>
<organism evidence="5 6">
    <name type="scientific">Rhizobium fredii</name>
    <name type="common">Sinorhizobium fredii</name>
    <dbReference type="NCBI Taxonomy" id="380"/>
    <lineage>
        <taxon>Bacteria</taxon>
        <taxon>Pseudomonadati</taxon>
        <taxon>Pseudomonadota</taxon>
        <taxon>Alphaproteobacteria</taxon>
        <taxon>Hyphomicrobiales</taxon>
        <taxon>Rhizobiaceae</taxon>
        <taxon>Sinorhizobium/Ensifer group</taxon>
        <taxon>Sinorhizobium</taxon>
    </lineage>
</organism>
<dbReference type="GO" id="GO:0005576">
    <property type="term" value="C:extracellular region"/>
    <property type="evidence" value="ECO:0007669"/>
    <property type="project" value="InterPro"/>
</dbReference>
<dbReference type="Proteomes" id="UP000220353">
    <property type="component" value="Unassembled WGS sequence"/>
</dbReference>